<evidence type="ECO:0000259" key="7">
    <source>
        <dbReference type="PROSITE" id="PS50853"/>
    </source>
</evidence>
<dbReference type="KEGG" id="hro:HELRODRAFT_182778"/>
<feature type="region of interest" description="Disordered" evidence="5">
    <location>
        <begin position="582"/>
        <end position="620"/>
    </location>
</feature>
<evidence type="ECO:0000256" key="4">
    <source>
        <dbReference type="ARBA" id="ARBA00023319"/>
    </source>
</evidence>
<dbReference type="OrthoDB" id="10010359at2759"/>
<dbReference type="SUPFAM" id="SSF49265">
    <property type="entry name" value="Fibronectin type III"/>
    <property type="match status" value="1"/>
</dbReference>
<evidence type="ECO:0000256" key="1">
    <source>
        <dbReference type="ARBA" id="ARBA00022729"/>
    </source>
</evidence>
<gene>
    <name evidence="9" type="primary">20208700</name>
    <name evidence="8" type="ORF">HELRODRAFT_182778</name>
</gene>
<feature type="domain" description="Ig-like" evidence="6">
    <location>
        <begin position="234"/>
        <end position="320"/>
    </location>
</feature>
<accession>T1FIQ1</accession>
<dbReference type="STRING" id="6412.T1FIQ1"/>
<dbReference type="CDD" id="cd00063">
    <property type="entry name" value="FN3"/>
    <property type="match status" value="1"/>
</dbReference>
<evidence type="ECO:0000259" key="6">
    <source>
        <dbReference type="PROSITE" id="PS50835"/>
    </source>
</evidence>
<dbReference type="SMART" id="SM00409">
    <property type="entry name" value="IG"/>
    <property type="match status" value="5"/>
</dbReference>
<dbReference type="InterPro" id="IPR003961">
    <property type="entry name" value="FN3_dom"/>
</dbReference>
<keyword evidence="10" id="KW-1185">Reference proteome</keyword>
<dbReference type="InterPro" id="IPR051170">
    <property type="entry name" value="Neural/epithelial_adhesion"/>
</dbReference>
<dbReference type="EMBL" id="KB097768">
    <property type="protein sequence ID" value="ESN90176.1"/>
    <property type="molecule type" value="Genomic_DNA"/>
</dbReference>
<feature type="domain" description="Fibronectin type-III" evidence="7">
    <location>
        <begin position="483"/>
        <end position="588"/>
    </location>
</feature>
<evidence type="ECO:0000256" key="3">
    <source>
        <dbReference type="ARBA" id="ARBA00023157"/>
    </source>
</evidence>
<evidence type="ECO:0000313" key="8">
    <source>
        <dbReference type="EMBL" id="ESN90176.1"/>
    </source>
</evidence>
<dbReference type="InterPro" id="IPR036179">
    <property type="entry name" value="Ig-like_dom_sf"/>
</dbReference>
<dbReference type="SMART" id="SM00060">
    <property type="entry name" value="FN3"/>
    <property type="match status" value="1"/>
</dbReference>
<dbReference type="GeneID" id="20208700"/>
<keyword evidence="1" id="KW-0732">Signal</keyword>
<organism evidence="9 10">
    <name type="scientific">Helobdella robusta</name>
    <name type="common">Californian leech</name>
    <dbReference type="NCBI Taxonomy" id="6412"/>
    <lineage>
        <taxon>Eukaryota</taxon>
        <taxon>Metazoa</taxon>
        <taxon>Spiralia</taxon>
        <taxon>Lophotrochozoa</taxon>
        <taxon>Annelida</taxon>
        <taxon>Clitellata</taxon>
        <taxon>Hirudinea</taxon>
        <taxon>Rhynchobdellida</taxon>
        <taxon>Glossiphoniidae</taxon>
        <taxon>Helobdella</taxon>
    </lineage>
</organism>
<evidence type="ECO:0000313" key="10">
    <source>
        <dbReference type="Proteomes" id="UP000015101"/>
    </source>
</evidence>
<feature type="compositionally biased region" description="Basic and acidic residues" evidence="5">
    <location>
        <begin position="598"/>
        <end position="620"/>
    </location>
</feature>
<dbReference type="Proteomes" id="UP000015101">
    <property type="component" value="Unassembled WGS sequence"/>
</dbReference>
<dbReference type="PROSITE" id="PS50853">
    <property type="entry name" value="FN3"/>
    <property type="match status" value="1"/>
</dbReference>
<protein>
    <submittedName>
        <fullName evidence="8 9">Uncharacterized protein</fullName>
    </submittedName>
</protein>
<dbReference type="Gene3D" id="2.60.40.10">
    <property type="entry name" value="Immunoglobulins"/>
    <property type="match status" value="4"/>
</dbReference>
<dbReference type="Pfam" id="PF13927">
    <property type="entry name" value="Ig_3"/>
    <property type="match status" value="2"/>
</dbReference>
<keyword evidence="2" id="KW-0677">Repeat</keyword>
<evidence type="ECO:0000256" key="5">
    <source>
        <dbReference type="SAM" id="MobiDB-lite"/>
    </source>
</evidence>
<feature type="domain" description="Ig-like" evidence="6">
    <location>
        <begin position="46"/>
        <end position="144"/>
    </location>
</feature>
<dbReference type="PROSITE" id="PS50835">
    <property type="entry name" value="IG_LIKE"/>
    <property type="match status" value="3"/>
</dbReference>
<dbReference type="InterPro" id="IPR003598">
    <property type="entry name" value="Ig_sub2"/>
</dbReference>
<evidence type="ECO:0000313" key="9">
    <source>
        <dbReference type="EnsemblMetazoa" id="HelroP182778"/>
    </source>
</evidence>
<dbReference type="HOGENOM" id="CLU_440957_0_0_1"/>
<dbReference type="SUPFAM" id="SSF48726">
    <property type="entry name" value="Immunoglobulin"/>
    <property type="match status" value="5"/>
</dbReference>
<sequence>MTFTRNFTRPSSLFNSHTVRLETFHSSIKHNGSRHSISMGPLIKCSEVSIVPSDNQFTQLGSNFIFTCIISDKLVKDHYHHHHRDDDDDDDVRGWPTMRWKDPNQAVVGEKVDRVYSERIDRQKNKLYVMNVSREDEGSYMCEVKVDNGMMLLDSNKLYIYSEIELKGPDFPPKIMRGHSELLRCEAGDRRKYEKLSGGLRLNDAQPSDAGTYECIAHNVNRGTFNRSRFLYAPVLGHAPSSIRVVKETDAILNCSASSYPPPIYQWFKGDPHRGKLLHKSNTTGSYVIRKVGYDDEGRYTCLVTNQYGRNEVTTDLHVAVPPKVKLSRPRDPVLIGERVMLLCEASSTPMASLSWTWTYAQYKRNITAHLSPTKENGAMSVRGRVSEPTRNDVIIRTDASGMSRLLIESVAKEHGGYYTCVATNMAGTDEMSVHVVVQYPAIITGSQNPVQYAWLGQKRKFSCQAVGFPLPSVLWFKVVPSVPRNILVVNTTINSFTLQTTSNYSNSLASPSIPPITSWVVKYRKLLTSSSSSSSDKDFIIHSFANSNHLEITNLESNCSYLVLVSACNVVGQSGLVKFHVNTKPQPLPPASGGRRGGKDGNEEKGDDGVKSDEDTGNV</sequence>
<reference evidence="9" key="3">
    <citation type="submission" date="2015-06" db="UniProtKB">
        <authorList>
            <consortium name="EnsemblMetazoa"/>
        </authorList>
    </citation>
    <scope>IDENTIFICATION</scope>
</reference>
<dbReference type="InterPro" id="IPR036116">
    <property type="entry name" value="FN3_sf"/>
</dbReference>
<reference evidence="10" key="1">
    <citation type="submission" date="2012-12" db="EMBL/GenBank/DDBJ databases">
        <authorList>
            <person name="Hellsten U."/>
            <person name="Grimwood J."/>
            <person name="Chapman J.A."/>
            <person name="Shapiro H."/>
            <person name="Aerts A."/>
            <person name="Otillar R.P."/>
            <person name="Terry A.Y."/>
            <person name="Boore J.L."/>
            <person name="Simakov O."/>
            <person name="Marletaz F."/>
            <person name="Cho S.-J."/>
            <person name="Edsinger-Gonzales E."/>
            <person name="Havlak P."/>
            <person name="Kuo D.-H."/>
            <person name="Larsson T."/>
            <person name="Lv J."/>
            <person name="Arendt D."/>
            <person name="Savage R."/>
            <person name="Osoegawa K."/>
            <person name="de Jong P."/>
            <person name="Lindberg D.R."/>
            <person name="Seaver E.C."/>
            <person name="Weisblat D.A."/>
            <person name="Putnam N.H."/>
            <person name="Grigoriev I.V."/>
            <person name="Rokhsar D.S."/>
        </authorList>
    </citation>
    <scope>NUCLEOTIDE SEQUENCE</scope>
</reference>
<dbReference type="EMBL" id="AMQM01008388">
    <property type="status" value="NOT_ANNOTATED_CDS"/>
    <property type="molecule type" value="Genomic_DNA"/>
</dbReference>
<dbReference type="RefSeq" id="XP_009031753.1">
    <property type="nucleotide sequence ID" value="XM_009033505.1"/>
</dbReference>
<dbReference type="InterPro" id="IPR013783">
    <property type="entry name" value="Ig-like_fold"/>
</dbReference>
<keyword evidence="4" id="KW-0393">Immunoglobulin domain</keyword>
<name>T1FIQ1_HELRO</name>
<feature type="domain" description="Ig-like" evidence="6">
    <location>
        <begin position="323"/>
        <end position="433"/>
    </location>
</feature>
<proteinExistence type="predicted"/>
<evidence type="ECO:0000256" key="2">
    <source>
        <dbReference type="ARBA" id="ARBA00022737"/>
    </source>
</evidence>
<dbReference type="EMBL" id="AMQM01008387">
    <property type="status" value="NOT_ANNOTATED_CDS"/>
    <property type="molecule type" value="Genomic_DNA"/>
</dbReference>
<dbReference type="CTD" id="20208700"/>
<dbReference type="PANTHER" id="PTHR12231">
    <property type="entry name" value="CTX-RELATED TYPE I TRANSMEMBRANE PROTEIN"/>
    <property type="match status" value="1"/>
</dbReference>
<dbReference type="InterPro" id="IPR003599">
    <property type="entry name" value="Ig_sub"/>
</dbReference>
<dbReference type="SMART" id="SM00408">
    <property type="entry name" value="IGc2"/>
    <property type="match status" value="3"/>
</dbReference>
<dbReference type="EnsemblMetazoa" id="HelroT182778">
    <property type="protein sequence ID" value="HelroP182778"/>
    <property type="gene ID" value="HelroG182778"/>
</dbReference>
<dbReference type="InterPro" id="IPR007110">
    <property type="entry name" value="Ig-like_dom"/>
</dbReference>
<dbReference type="CDD" id="cd00096">
    <property type="entry name" value="Ig"/>
    <property type="match status" value="2"/>
</dbReference>
<dbReference type="InParanoid" id="T1FIQ1"/>
<dbReference type="AlphaFoldDB" id="T1FIQ1"/>
<reference evidence="8 10" key="2">
    <citation type="journal article" date="2013" name="Nature">
        <title>Insights into bilaterian evolution from three spiralian genomes.</title>
        <authorList>
            <person name="Simakov O."/>
            <person name="Marletaz F."/>
            <person name="Cho S.J."/>
            <person name="Edsinger-Gonzales E."/>
            <person name="Havlak P."/>
            <person name="Hellsten U."/>
            <person name="Kuo D.H."/>
            <person name="Larsson T."/>
            <person name="Lv J."/>
            <person name="Arendt D."/>
            <person name="Savage R."/>
            <person name="Osoegawa K."/>
            <person name="de Jong P."/>
            <person name="Grimwood J."/>
            <person name="Chapman J.A."/>
            <person name="Shapiro H."/>
            <person name="Aerts A."/>
            <person name="Otillar R.P."/>
            <person name="Terry A.Y."/>
            <person name="Boore J.L."/>
            <person name="Grigoriev I.V."/>
            <person name="Lindberg D.R."/>
            <person name="Seaver E.C."/>
            <person name="Weisblat D.A."/>
            <person name="Putnam N.H."/>
            <person name="Rokhsar D.S."/>
        </authorList>
    </citation>
    <scope>NUCLEOTIDE SEQUENCE</scope>
</reference>
<dbReference type="eggNOG" id="KOG3510">
    <property type="taxonomic scope" value="Eukaryota"/>
</dbReference>
<dbReference type="GO" id="GO:0043005">
    <property type="term" value="C:neuron projection"/>
    <property type="evidence" value="ECO:0000318"/>
    <property type="project" value="GO_Central"/>
</dbReference>
<dbReference type="PANTHER" id="PTHR12231:SF253">
    <property type="entry name" value="DPR-INTERACTING PROTEIN ETA, ISOFORM B-RELATED"/>
    <property type="match status" value="1"/>
</dbReference>
<keyword evidence="3" id="KW-1015">Disulfide bond</keyword>